<dbReference type="AlphaFoldDB" id="A0A9W9WAM9"/>
<keyword evidence="3" id="KW-1185">Reference proteome</keyword>
<organism evidence="2 3">
    <name type="scientific">Penicillium cosmopolitanum</name>
    <dbReference type="NCBI Taxonomy" id="1131564"/>
    <lineage>
        <taxon>Eukaryota</taxon>
        <taxon>Fungi</taxon>
        <taxon>Dikarya</taxon>
        <taxon>Ascomycota</taxon>
        <taxon>Pezizomycotina</taxon>
        <taxon>Eurotiomycetes</taxon>
        <taxon>Eurotiomycetidae</taxon>
        <taxon>Eurotiales</taxon>
        <taxon>Aspergillaceae</taxon>
        <taxon>Penicillium</taxon>
    </lineage>
</organism>
<evidence type="ECO:0000313" key="3">
    <source>
        <dbReference type="Proteomes" id="UP001147747"/>
    </source>
</evidence>
<sequence length="196" mass="20891">MSCTDHLHTSPIVTDPYSNCVFGHGTIARVASSQRWSEGMCRGETQVSPPHLPLLARDFVSPSAVPPWVILCCRGVPRLGFGPGVGVAVAPEARGPFGLRHRWSLWTDGRWPHLKPDSWGGAAPWDPPFAGVVHGVRTLHPRAVCRSPPPPARAAWRDHCVRTGAEGLSGGNWMAARVTPGTPGAPRRPGASCAPS</sequence>
<protein>
    <submittedName>
        <fullName evidence="2">Uncharacterized protein</fullName>
    </submittedName>
</protein>
<gene>
    <name evidence="2" type="ORF">N7509_000473</name>
</gene>
<dbReference type="Proteomes" id="UP001147747">
    <property type="component" value="Unassembled WGS sequence"/>
</dbReference>
<comment type="caution">
    <text evidence="2">The sequence shown here is derived from an EMBL/GenBank/DDBJ whole genome shotgun (WGS) entry which is preliminary data.</text>
</comment>
<feature type="compositionally biased region" description="Low complexity" evidence="1">
    <location>
        <begin position="179"/>
        <end position="196"/>
    </location>
</feature>
<dbReference type="OrthoDB" id="4320931at2759"/>
<reference evidence="2" key="2">
    <citation type="journal article" date="2023" name="IMA Fungus">
        <title>Comparative genomic study of the Penicillium genus elucidates a diverse pangenome and 15 lateral gene transfer events.</title>
        <authorList>
            <person name="Petersen C."/>
            <person name="Sorensen T."/>
            <person name="Nielsen M.R."/>
            <person name="Sondergaard T.E."/>
            <person name="Sorensen J.L."/>
            <person name="Fitzpatrick D.A."/>
            <person name="Frisvad J.C."/>
            <person name="Nielsen K.L."/>
        </authorList>
    </citation>
    <scope>NUCLEOTIDE SEQUENCE</scope>
    <source>
        <strain evidence="2">IBT 29677</strain>
    </source>
</reference>
<dbReference type="RefSeq" id="XP_056493700.1">
    <property type="nucleotide sequence ID" value="XM_056625118.1"/>
</dbReference>
<reference evidence="2" key="1">
    <citation type="submission" date="2022-12" db="EMBL/GenBank/DDBJ databases">
        <authorList>
            <person name="Petersen C."/>
        </authorList>
    </citation>
    <scope>NUCLEOTIDE SEQUENCE</scope>
    <source>
        <strain evidence="2">IBT 29677</strain>
    </source>
</reference>
<evidence type="ECO:0000313" key="2">
    <source>
        <dbReference type="EMBL" id="KAJ5413846.1"/>
    </source>
</evidence>
<accession>A0A9W9WAM9</accession>
<feature type="region of interest" description="Disordered" evidence="1">
    <location>
        <begin position="171"/>
        <end position="196"/>
    </location>
</feature>
<proteinExistence type="predicted"/>
<name>A0A9W9WAM9_9EURO</name>
<evidence type="ECO:0000256" key="1">
    <source>
        <dbReference type="SAM" id="MobiDB-lite"/>
    </source>
</evidence>
<dbReference type="EMBL" id="JAPZBU010000003">
    <property type="protein sequence ID" value="KAJ5413846.1"/>
    <property type="molecule type" value="Genomic_DNA"/>
</dbReference>
<dbReference type="GeneID" id="81364098"/>